<feature type="compositionally biased region" description="Basic and acidic residues" evidence="1">
    <location>
        <begin position="46"/>
        <end position="56"/>
    </location>
</feature>
<protein>
    <submittedName>
        <fullName evidence="2">Uncharacterized protein</fullName>
    </submittedName>
</protein>
<reference evidence="2 3" key="1">
    <citation type="journal article" date="2022" name="Nat. Ecol. Evol.">
        <title>A masculinizing supergene underlies an exaggerated male reproductive morph in a spider.</title>
        <authorList>
            <person name="Hendrickx F."/>
            <person name="De Corte Z."/>
            <person name="Sonet G."/>
            <person name="Van Belleghem S.M."/>
            <person name="Kostlbacher S."/>
            <person name="Vangestel C."/>
        </authorList>
    </citation>
    <scope>NUCLEOTIDE SEQUENCE [LARGE SCALE GENOMIC DNA]</scope>
    <source>
        <strain evidence="2">W744_W776</strain>
    </source>
</reference>
<comment type="caution">
    <text evidence="2">The sequence shown here is derived from an EMBL/GenBank/DDBJ whole genome shotgun (WGS) entry which is preliminary data.</text>
</comment>
<name>A0AAV6UY20_9ARAC</name>
<organism evidence="2 3">
    <name type="scientific">Oedothorax gibbosus</name>
    <dbReference type="NCBI Taxonomy" id="931172"/>
    <lineage>
        <taxon>Eukaryota</taxon>
        <taxon>Metazoa</taxon>
        <taxon>Ecdysozoa</taxon>
        <taxon>Arthropoda</taxon>
        <taxon>Chelicerata</taxon>
        <taxon>Arachnida</taxon>
        <taxon>Araneae</taxon>
        <taxon>Araneomorphae</taxon>
        <taxon>Entelegynae</taxon>
        <taxon>Araneoidea</taxon>
        <taxon>Linyphiidae</taxon>
        <taxon>Erigoninae</taxon>
        <taxon>Oedothorax</taxon>
    </lineage>
</organism>
<proteinExistence type="predicted"/>
<keyword evidence="3" id="KW-1185">Reference proteome</keyword>
<evidence type="ECO:0000313" key="3">
    <source>
        <dbReference type="Proteomes" id="UP000827092"/>
    </source>
</evidence>
<evidence type="ECO:0000313" key="2">
    <source>
        <dbReference type="EMBL" id="KAG8188405.1"/>
    </source>
</evidence>
<accession>A0AAV6UY20</accession>
<evidence type="ECO:0000256" key="1">
    <source>
        <dbReference type="SAM" id="MobiDB-lite"/>
    </source>
</evidence>
<dbReference type="Proteomes" id="UP000827092">
    <property type="component" value="Unassembled WGS sequence"/>
</dbReference>
<feature type="region of interest" description="Disordered" evidence="1">
    <location>
        <begin position="46"/>
        <end position="74"/>
    </location>
</feature>
<dbReference type="EMBL" id="JAFNEN010000239">
    <property type="protein sequence ID" value="KAG8188405.1"/>
    <property type="molecule type" value="Genomic_DNA"/>
</dbReference>
<dbReference type="AlphaFoldDB" id="A0AAV6UY20"/>
<gene>
    <name evidence="2" type="ORF">JTE90_019306</name>
</gene>
<sequence length="74" mass="8565">MSRTYHITKLSFQITDEPKPTVIPLHIPNTILPILKAYEKEGKKIPNKERFQEPVRHRPHPFALNPTLTPGQTL</sequence>